<dbReference type="Proteomes" id="UP001209540">
    <property type="component" value="Unassembled WGS sequence"/>
</dbReference>
<comment type="caution">
    <text evidence="2">The sequence shown here is derived from an EMBL/GenBank/DDBJ whole genome shotgun (WGS) entry which is preliminary data.</text>
</comment>
<name>A0AAD5PI80_9FUNG</name>
<evidence type="ECO:0008006" key="4">
    <source>
        <dbReference type="Google" id="ProtNLM"/>
    </source>
</evidence>
<organism evidence="2 3">
    <name type="scientific">Phascolomyces articulosus</name>
    <dbReference type="NCBI Taxonomy" id="60185"/>
    <lineage>
        <taxon>Eukaryota</taxon>
        <taxon>Fungi</taxon>
        <taxon>Fungi incertae sedis</taxon>
        <taxon>Mucoromycota</taxon>
        <taxon>Mucoromycotina</taxon>
        <taxon>Mucoromycetes</taxon>
        <taxon>Mucorales</taxon>
        <taxon>Lichtheimiaceae</taxon>
        <taxon>Phascolomyces</taxon>
    </lineage>
</organism>
<reference evidence="2" key="2">
    <citation type="submission" date="2023-02" db="EMBL/GenBank/DDBJ databases">
        <authorList>
            <consortium name="DOE Joint Genome Institute"/>
            <person name="Mondo S.J."/>
            <person name="Chang Y."/>
            <person name="Wang Y."/>
            <person name="Ahrendt S."/>
            <person name="Andreopoulos W."/>
            <person name="Barry K."/>
            <person name="Beard J."/>
            <person name="Benny G.L."/>
            <person name="Blankenship S."/>
            <person name="Bonito G."/>
            <person name="Cuomo C."/>
            <person name="Desiro A."/>
            <person name="Gervers K.A."/>
            <person name="Hundley H."/>
            <person name="Kuo A."/>
            <person name="LaButti K."/>
            <person name="Lang B.F."/>
            <person name="Lipzen A."/>
            <person name="O'Donnell K."/>
            <person name="Pangilinan J."/>
            <person name="Reynolds N."/>
            <person name="Sandor L."/>
            <person name="Smith M.W."/>
            <person name="Tsang A."/>
            <person name="Grigoriev I.V."/>
            <person name="Stajich J.E."/>
            <person name="Spatafora J.W."/>
        </authorList>
    </citation>
    <scope>NUCLEOTIDE SEQUENCE</scope>
    <source>
        <strain evidence="2">RSA 2281</strain>
    </source>
</reference>
<dbReference type="AlphaFoldDB" id="A0AAD5PI80"/>
<dbReference type="EMBL" id="JAIXMP010000005">
    <property type="protein sequence ID" value="KAI9273047.1"/>
    <property type="molecule type" value="Genomic_DNA"/>
</dbReference>
<reference evidence="2" key="1">
    <citation type="journal article" date="2022" name="IScience">
        <title>Evolution of zygomycete secretomes and the origins of terrestrial fungal ecologies.</title>
        <authorList>
            <person name="Chang Y."/>
            <person name="Wang Y."/>
            <person name="Mondo S."/>
            <person name="Ahrendt S."/>
            <person name="Andreopoulos W."/>
            <person name="Barry K."/>
            <person name="Beard J."/>
            <person name="Benny G.L."/>
            <person name="Blankenship S."/>
            <person name="Bonito G."/>
            <person name="Cuomo C."/>
            <person name="Desiro A."/>
            <person name="Gervers K.A."/>
            <person name="Hundley H."/>
            <person name="Kuo A."/>
            <person name="LaButti K."/>
            <person name="Lang B.F."/>
            <person name="Lipzen A."/>
            <person name="O'Donnell K."/>
            <person name="Pangilinan J."/>
            <person name="Reynolds N."/>
            <person name="Sandor L."/>
            <person name="Smith M.E."/>
            <person name="Tsang A."/>
            <person name="Grigoriev I.V."/>
            <person name="Stajich J.E."/>
            <person name="Spatafora J.W."/>
        </authorList>
    </citation>
    <scope>NUCLEOTIDE SEQUENCE</scope>
    <source>
        <strain evidence="2">RSA 2281</strain>
    </source>
</reference>
<accession>A0AAD5PI80</accession>
<proteinExistence type="predicted"/>
<feature type="region of interest" description="Disordered" evidence="1">
    <location>
        <begin position="1"/>
        <end position="23"/>
    </location>
</feature>
<keyword evidence="3" id="KW-1185">Reference proteome</keyword>
<evidence type="ECO:0000313" key="2">
    <source>
        <dbReference type="EMBL" id="KAI9273047.1"/>
    </source>
</evidence>
<protein>
    <recommendedName>
        <fullName evidence="4">Tyr recombinase domain-containing protein</fullName>
    </recommendedName>
</protein>
<sequence>MVLSVVDVKEGGSKDSLPNPRLQENQDLCPVACTARYRSSTTDKLFISSIPPHANISGDRLRNWFKLAMAGANISDDHTVHSVHAEVITTALELGANIDDILASGYWSRRSTFERFYHMGSSTKPQQSAEKRNSSMAALNIKNPRPAKYHKSYMKEHLFPRSSANTSLSTIIIFGHGQITLVFVHYF</sequence>
<gene>
    <name evidence="2" type="ORF">BDA99DRAFT_533870</name>
</gene>
<evidence type="ECO:0000313" key="3">
    <source>
        <dbReference type="Proteomes" id="UP001209540"/>
    </source>
</evidence>
<evidence type="ECO:0000256" key="1">
    <source>
        <dbReference type="SAM" id="MobiDB-lite"/>
    </source>
</evidence>